<name>A0A1G1X9C6_9BACT</name>
<dbReference type="Proteomes" id="UP000177941">
    <property type="component" value="Unassembled WGS sequence"/>
</dbReference>
<protein>
    <recommendedName>
        <fullName evidence="3">DNA polymerase III subunit delta</fullName>
    </recommendedName>
</protein>
<evidence type="ECO:0000313" key="2">
    <source>
        <dbReference type="Proteomes" id="UP000177941"/>
    </source>
</evidence>
<sequence>MSITDTVRNHIASWIDSAHAEQPILAVSHSDTDIQELCDFAIQHAMPGKQSQAGNHPDTIRIVAEKNTITVADIKQLKLTIASRPISGKRIVCIPRAEQLLPESANMLLKTLEESGTTTRFLLGAPAKRSILATIKSRCLILPLAPEQIMDDDIDLPQRIATYSAIRPSSAYSEEELTDIARIMHGYAAQYGSNSALARMALRLKEYYRTQKIPGGNIKLASDILLASLAELRNTIV</sequence>
<dbReference type="Gene3D" id="3.40.50.300">
    <property type="entry name" value="P-loop containing nucleotide triphosphate hydrolases"/>
    <property type="match status" value="1"/>
</dbReference>
<dbReference type="Pfam" id="PF13177">
    <property type="entry name" value="DNA_pol3_delta2"/>
    <property type="match status" value="1"/>
</dbReference>
<accession>A0A1G1X9C6</accession>
<dbReference type="AlphaFoldDB" id="A0A1G1X9C6"/>
<gene>
    <name evidence="1" type="ORF">A3E36_03200</name>
</gene>
<dbReference type="EMBL" id="MHHS01000032">
    <property type="protein sequence ID" value="OGY36572.1"/>
    <property type="molecule type" value="Genomic_DNA"/>
</dbReference>
<proteinExistence type="predicted"/>
<organism evidence="1 2">
    <name type="scientific">Candidatus Andersenbacteria bacterium RIFCSPHIGHO2_12_FULL_45_11b</name>
    <dbReference type="NCBI Taxonomy" id="1797282"/>
    <lineage>
        <taxon>Bacteria</taxon>
        <taxon>Candidatus Anderseniibacteriota</taxon>
    </lineage>
</organism>
<reference evidence="1 2" key="1">
    <citation type="journal article" date="2016" name="Nat. Commun.">
        <title>Thousands of microbial genomes shed light on interconnected biogeochemical processes in an aquifer system.</title>
        <authorList>
            <person name="Anantharaman K."/>
            <person name="Brown C.T."/>
            <person name="Hug L.A."/>
            <person name="Sharon I."/>
            <person name="Castelle C.J."/>
            <person name="Probst A.J."/>
            <person name="Thomas B.C."/>
            <person name="Singh A."/>
            <person name="Wilkins M.J."/>
            <person name="Karaoz U."/>
            <person name="Brodie E.L."/>
            <person name="Williams K.H."/>
            <person name="Hubbard S.S."/>
            <person name="Banfield J.F."/>
        </authorList>
    </citation>
    <scope>NUCLEOTIDE SEQUENCE [LARGE SCALE GENOMIC DNA]</scope>
</reference>
<evidence type="ECO:0000313" key="1">
    <source>
        <dbReference type="EMBL" id="OGY36572.1"/>
    </source>
</evidence>
<evidence type="ECO:0008006" key="3">
    <source>
        <dbReference type="Google" id="ProtNLM"/>
    </source>
</evidence>
<dbReference type="SUPFAM" id="SSF52540">
    <property type="entry name" value="P-loop containing nucleoside triphosphate hydrolases"/>
    <property type="match status" value="1"/>
</dbReference>
<comment type="caution">
    <text evidence="1">The sequence shown here is derived from an EMBL/GenBank/DDBJ whole genome shotgun (WGS) entry which is preliminary data.</text>
</comment>
<dbReference type="InterPro" id="IPR027417">
    <property type="entry name" value="P-loop_NTPase"/>
</dbReference>